<protein>
    <submittedName>
        <fullName evidence="1">Uncharacterized protein</fullName>
    </submittedName>
</protein>
<gene>
    <name evidence="1" type="ORF">EAG_04146</name>
</gene>
<proteinExistence type="predicted"/>
<sequence length="306" mass="34890">MKHHPLRLGLRQATKPESLLRGSARDEETRSTQKGCHEFEVFLSEQQPDVDNYIKMNRQTSYRAFRNFNVTSYIQQPKFFYPSSIIRSGGLAERRFECFRLLFHCTGGHHDACKYVTNEQGDKLNRKNNVATRSKRMNKRPVKLSAVRGIGSASDVQIGLTFEKQQILQRRCLLSLCAIASRGVRKFAKRKPTNCIAGHGAEIQRCGANKQAKARGEAAELQNAPKEQLKDAAESLYILRKNGLGKMNGINLKRDKNINETDYKLHCGGTSIELKRQLNFCQNFERAFCILVLRQLARGERKSSRV</sequence>
<reference evidence="1 2" key="1">
    <citation type="journal article" date="2010" name="Science">
        <title>Genomic comparison of the ants Camponotus floridanus and Harpegnathos saltator.</title>
        <authorList>
            <person name="Bonasio R."/>
            <person name="Zhang G."/>
            <person name="Ye C."/>
            <person name="Mutti N.S."/>
            <person name="Fang X."/>
            <person name="Qin N."/>
            <person name="Donahue G."/>
            <person name="Yang P."/>
            <person name="Li Q."/>
            <person name="Li C."/>
            <person name="Zhang P."/>
            <person name="Huang Z."/>
            <person name="Berger S.L."/>
            <person name="Reinberg D."/>
            <person name="Wang J."/>
            <person name="Liebig J."/>
        </authorList>
    </citation>
    <scope>NUCLEOTIDE SEQUENCE [LARGE SCALE GENOMIC DNA]</scope>
    <source>
        <strain evidence="2">C129</strain>
    </source>
</reference>
<dbReference type="AlphaFoldDB" id="E2AMR6"/>
<dbReference type="InParanoid" id="E2AMR6"/>
<evidence type="ECO:0000313" key="1">
    <source>
        <dbReference type="EMBL" id="EFN65268.1"/>
    </source>
</evidence>
<evidence type="ECO:0000313" key="2">
    <source>
        <dbReference type="Proteomes" id="UP000000311"/>
    </source>
</evidence>
<dbReference type="Proteomes" id="UP000000311">
    <property type="component" value="Unassembled WGS sequence"/>
</dbReference>
<organism evidence="2">
    <name type="scientific">Camponotus floridanus</name>
    <name type="common">Florida carpenter ant</name>
    <dbReference type="NCBI Taxonomy" id="104421"/>
    <lineage>
        <taxon>Eukaryota</taxon>
        <taxon>Metazoa</taxon>
        <taxon>Ecdysozoa</taxon>
        <taxon>Arthropoda</taxon>
        <taxon>Hexapoda</taxon>
        <taxon>Insecta</taxon>
        <taxon>Pterygota</taxon>
        <taxon>Neoptera</taxon>
        <taxon>Endopterygota</taxon>
        <taxon>Hymenoptera</taxon>
        <taxon>Apocrita</taxon>
        <taxon>Aculeata</taxon>
        <taxon>Formicoidea</taxon>
        <taxon>Formicidae</taxon>
        <taxon>Formicinae</taxon>
        <taxon>Camponotus</taxon>
    </lineage>
</organism>
<dbReference type="EMBL" id="GL440887">
    <property type="protein sequence ID" value="EFN65268.1"/>
    <property type="molecule type" value="Genomic_DNA"/>
</dbReference>
<name>E2AMR6_CAMFO</name>
<keyword evidence="2" id="KW-1185">Reference proteome</keyword>
<accession>E2AMR6</accession>